<dbReference type="PANTHER" id="PTHR42693:SF53">
    <property type="entry name" value="ENDO-4-O-SULFATASE"/>
    <property type="match status" value="1"/>
</dbReference>
<feature type="domain" description="Sulfatase N-terminal" evidence="5">
    <location>
        <begin position="76"/>
        <end position="379"/>
    </location>
</feature>
<evidence type="ECO:0000259" key="5">
    <source>
        <dbReference type="Pfam" id="PF00884"/>
    </source>
</evidence>
<proteinExistence type="inferred from homology"/>
<dbReference type="InterPro" id="IPR000917">
    <property type="entry name" value="Sulfatase_N"/>
</dbReference>
<evidence type="ECO:0000256" key="4">
    <source>
        <dbReference type="ARBA" id="ARBA00022837"/>
    </source>
</evidence>
<evidence type="ECO:0000256" key="1">
    <source>
        <dbReference type="ARBA" id="ARBA00008779"/>
    </source>
</evidence>
<dbReference type="Gene3D" id="3.30.1120.10">
    <property type="match status" value="1"/>
</dbReference>
<evidence type="ECO:0000256" key="3">
    <source>
        <dbReference type="ARBA" id="ARBA00022801"/>
    </source>
</evidence>
<dbReference type="InterPro" id="IPR017850">
    <property type="entry name" value="Alkaline_phosphatase_core_sf"/>
</dbReference>
<dbReference type="Proteomes" id="UP000239388">
    <property type="component" value="Unassembled WGS sequence"/>
</dbReference>
<comment type="similarity">
    <text evidence="1">Belongs to the sulfatase family.</text>
</comment>
<dbReference type="EMBL" id="PUIB01000019">
    <property type="protein sequence ID" value="PQO31535.1"/>
    <property type="molecule type" value="Genomic_DNA"/>
</dbReference>
<evidence type="ECO:0000313" key="7">
    <source>
        <dbReference type="Proteomes" id="UP000239388"/>
    </source>
</evidence>
<protein>
    <submittedName>
        <fullName evidence="6">Arylsulfatase</fullName>
    </submittedName>
</protein>
<dbReference type="PROSITE" id="PS00523">
    <property type="entry name" value="SULFATASE_1"/>
    <property type="match status" value="1"/>
</dbReference>
<dbReference type="Gene3D" id="3.40.720.10">
    <property type="entry name" value="Alkaline Phosphatase, subunit A"/>
    <property type="match status" value="1"/>
</dbReference>
<reference evidence="6 7" key="1">
    <citation type="submission" date="2018-02" db="EMBL/GenBank/DDBJ databases">
        <title>Comparative genomes isolates from brazilian mangrove.</title>
        <authorList>
            <person name="Araujo J.E."/>
            <person name="Taketani R.G."/>
            <person name="Silva M.C.P."/>
            <person name="Loureco M.V."/>
            <person name="Andreote F.D."/>
        </authorList>
    </citation>
    <scope>NUCLEOTIDE SEQUENCE [LARGE SCALE GENOMIC DNA]</scope>
    <source>
        <strain evidence="6 7">NAP PRIS-MGV</strain>
    </source>
</reference>
<organism evidence="6 7">
    <name type="scientific">Blastopirellula marina</name>
    <dbReference type="NCBI Taxonomy" id="124"/>
    <lineage>
        <taxon>Bacteria</taxon>
        <taxon>Pseudomonadati</taxon>
        <taxon>Planctomycetota</taxon>
        <taxon>Planctomycetia</taxon>
        <taxon>Pirellulales</taxon>
        <taxon>Pirellulaceae</taxon>
        <taxon>Blastopirellula</taxon>
    </lineage>
</organism>
<keyword evidence="2" id="KW-0479">Metal-binding</keyword>
<accession>A0A2S8FH88</accession>
<comment type="caution">
    <text evidence="6">The sequence shown here is derived from an EMBL/GenBank/DDBJ whole genome shotgun (WGS) entry which is preliminary data.</text>
</comment>
<name>A0A2S8FH88_9BACT</name>
<gene>
    <name evidence="6" type="ORF">C5Y98_19115</name>
</gene>
<dbReference type="AlphaFoldDB" id="A0A2S8FH88"/>
<keyword evidence="3" id="KW-0378">Hydrolase</keyword>
<dbReference type="GO" id="GO:0046872">
    <property type="term" value="F:metal ion binding"/>
    <property type="evidence" value="ECO:0007669"/>
    <property type="project" value="UniProtKB-KW"/>
</dbReference>
<dbReference type="PANTHER" id="PTHR42693">
    <property type="entry name" value="ARYLSULFATASE FAMILY MEMBER"/>
    <property type="match status" value="1"/>
</dbReference>
<dbReference type="InterPro" id="IPR024607">
    <property type="entry name" value="Sulfatase_CS"/>
</dbReference>
<evidence type="ECO:0000256" key="2">
    <source>
        <dbReference type="ARBA" id="ARBA00022723"/>
    </source>
</evidence>
<keyword evidence="4" id="KW-0106">Calcium</keyword>
<dbReference type="FunFam" id="3.40.720.10:FF:000070">
    <property type="entry name" value="Arylsulfatase A"/>
    <property type="match status" value="1"/>
</dbReference>
<dbReference type="Pfam" id="PF00884">
    <property type="entry name" value="Sulfatase"/>
    <property type="match status" value="1"/>
</dbReference>
<dbReference type="CDD" id="cd16146">
    <property type="entry name" value="ARS_like"/>
    <property type="match status" value="1"/>
</dbReference>
<dbReference type="SUPFAM" id="SSF53649">
    <property type="entry name" value="Alkaline phosphatase-like"/>
    <property type="match status" value="1"/>
</dbReference>
<sequence>MLRSRKLARRWPEFEFLSNNLVESHRLLGENGETNRVSHIPLFSILLMSAISSSRILLLAGLVLACGAVAAQAAQPNVVLVMTDDQGFGDVGSHGNDIIQTPTLDQFARNGTELTQFYCSPVCAPTRASLMTGRYFYRTGVIHTSRGGARMATDEKTMAELFRDAGYVTGIFGKWHLGDNYPMRPQDQGFQHSLVHKSGGITQPPDQPNDYFDPLLWEDGQPVQAQGYCTDVFFDGALDFVEQNKDRPFFVYIATNAPHTPLIVDEAAWKKYARLDQNESTAKVYAMVENIDTNFARLLKKLDDLKLRDNTIVIFLTDNGPQQNRFNGGLNGRKSMVYEGGIHVPCYVQWPAKLKEGQTISSRRAHLDWLPTLIEATGIEADLPHQLDGVSFWPQLTGSDRQPPERNLFFQVHRGLHPEPRHNAAVVGARYKLVLNVGSFGQEKLADVPPPRRTGIQLFDLEKDPGEKQDLAASMPQKVDEMLAAYDAWFADVKSTRNFETPPIVIGEKAEKSTLLCRYQDGYYEGDRHLGWNVDVPQPVLVQIRLNQEAKKGQKLMVEWLGNITAYEIEDLPHPGAACQLSRGSGRLDVWLQTEGMPREYIKNNSTTGDVVVNLVGD</sequence>
<dbReference type="GO" id="GO:0004065">
    <property type="term" value="F:arylsulfatase activity"/>
    <property type="evidence" value="ECO:0007669"/>
    <property type="project" value="TreeGrafter"/>
</dbReference>
<evidence type="ECO:0000313" key="6">
    <source>
        <dbReference type="EMBL" id="PQO31535.1"/>
    </source>
</evidence>
<dbReference type="InterPro" id="IPR050738">
    <property type="entry name" value="Sulfatase"/>
</dbReference>